<evidence type="ECO:0000256" key="4">
    <source>
        <dbReference type="ARBA" id="ARBA00022679"/>
    </source>
</evidence>
<dbReference type="Pfam" id="PF02259">
    <property type="entry name" value="FAT"/>
    <property type="match status" value="1"/>
</dbReference>
<feature type="domain" description="FAT" evidence="10">
    <location>
        <begin position="22"/>
        <end position="460"/>
    </location>
</feature>
<keyword evidence="6" id="KW-0227">DNA damage</keyword>
<dbReference type="GO" id="GO:0000077">
    <property type="term" value="P:DNA damage checkpoint signaling"/>
    <property type="evidence" value="ECO:0007669"/>
    <property type="project" value="TreeGrafter"/>
</dbReference>
<dbReference type="EMBL" id="DS017022">
    <property type="protein sequence ID" value="KMU90524.1"/>
    <property type="molecule type" value="Genomic_DNA"/>
</dbReference>
<dbReference type="InterPro" id="IPR014009">
    <property type="entry name" value="PIK_FAT"/>
</dbReference>
<dbReference type="EC" id="2.7.11.1" evidence="2"/>
<reference evidence="12" key="1">
    <citation type="journal article" date="2010" name="Genome Res.">
        <title>Population genomic sequencing of Coccidioides fungi reveals recent hybridization and transposon control.</title>
        <authorList>
            <person name="Neafsey D.E."/>
            <person name="Barker B.M."/>
            <person name="Sharpton T.J."/>
            <person name="Stajich J.E."/>
            <person name="Park D.J."/>
            <person name="Whiston E."/>
            <person name="Hung C.-Y."/>
            <person name="McMahan C."/>
            <person name="White J."/>
            <person name="Sykes S."/>
            <person name="Heiman D."/>
            <person name="Young S."/>
            <person name="Zeng Q."/>
            <person name="Abouelleil A."/>
            <person name="Aftuck L."/>
            <person name="Bessette D."/>
            <person name="Brown A."/>
            <person name="FitzGerald M."/>
            <person name="Lui A."/>
            <person name="Macdonald J.P."/>
            <person name="Priest M."/>
            <person name="Orbach M.J."/>
            <person name="Galgiani J.N."/>
            <person name="Kirkland T.N."/>
            <person name="Cole G.T."/>
            <person name="Birren B.W."/>
            <person name="Henn M.R."/>
            <person name="Taylor J.W."/>
            <person name="Rounsley S.D."/>
        </authorList>
    </citation>
    <scope>NUCLEOTIDE SEQUENCE [LARGE SCALE GENOMIC DNA]</scope>
    <source>
        <strain evidence="12">H538.4</strain>
    </source>
</reference>
<dbReference type="eggNOG" id="KOG0890">
    <property type="taxonomic scope" value="Eukaryota"/>
</dbReference>
<dbReference type="GO" id="GO:0004674">
    <property type="term" value="F:protein serine/threonine kinase activity"/>
    <property type="evidence" value="ECO:0007669"/>
    <property type="project" value="UniProtKB-KW"/>
</dbReference>
<dbReference type="GO" id="GO:0005524">
    <property type="term" value="F:ATP binding"/>
    <property type="evidence" value="ECO:0007669"/>
    <property type="project" value="UniProtKB-KW"/>
</dbReference>
<keyword evidence="4" id="KW-0808">Transferase</keyword>
<evidence type="ECO:0000256" key="5">
    <source>
        <dbReference type="ARBA" id="ARBA00022741"/>
    </source>
</evidence>
<evidence type="ECO:0000313" key="11">
    <source>
        <dbReference type="EMBL" id="KMU90524.1"/>
    </source>
</evidence>
<dbReference type="GO" id="GO:0005634">
    <property type="term" value="C:nucleus"/>
    <property type="evidence" value="ECO:0007669"/>
    <property type="project" value="UniProtKB-SubCell"/>
</dbReference>
<dbReference type="STRING" id="396776.A0A0J8S2F0"/>
<evidence type="ECO:0000256" key="1">
    <source>
        <dbReference type="ARBA" id="ARBA00004123"/>
    </source>
</evidence>
<accession>A0A0J8S2F0</accession>
<keyword evidence="9" id="KW-0539">Nucleus</keyword>
<dbReference type="AlphaFoldDB" id="A0A0J8S2F0"/>
<dbReference type="VEuPathDB" id="FungiDB:CIHG_08413"/>
<sequence length="460" mass="52092">MDGRTVQVKRVEALLSSIPAEVISRRAVECKSYARALFHWEQYIRQQRSKTVTDSSELESLYQKLQDIYTQIDEPDGIEGISSHLHVLNIDQQILEHRKAGRWVAAQTWYELQLNKTPEDIDVQMNLLTCLKESGQHDVLLNQFGSLKTTEATLPKMLPFAVEASWVTSKWDRLETYLAQRPKHGVGDFTIGVGSALAAIRARDQSFKNKINELRLNVAKGLTSNSVSSFQASHDSISKLHVLAEMELLTNMESESSPSRETLFDTLDRRLAILGGCISDKQYILGLRRAIMELLPPFNELDVASIWLIISRLARKANSTEQAFNAVLHAAQLKDKSATIEYARLLWKEGHHRKAIRTLESAIAANAFGSFDKSPGEDLTETSTADDQHKQNMLTARAHLLLARWMDSAGQTQSEVIIQKYRQAIKFHTRWEKAHYYLGKHYAKILDSEKAKPIGKEAQI</sequence>
<comment type="subcellular location">
    <subcellularLocation>
        <location evidence="1">Nucleus</location>
    </subcellularLocation>
</comment>
<dbReference type="InterPro" id="IPR056802">
    <property type="entry name" value="ATR-like_M-HEAT"/>
</dbReference>
<dbReference type="InterPro" id="IPR011990">
    <property type="entry name" value="TPR-like_helical_dom_sf"/>
</dbReference>
<evidence type="ECO:0000256" key="6">
    <source>
        <dbReference type="ARBA" id="ARBA00022763"/>
    </source>
</evidence>
<dbReference type="GO" id="GO:0006281">
    <property type="term" value="P:DNA repair"/>
    <property type="evidence" value="ECO:0007669"/>
    <property type="project" value="TreeGrafter"/>
</dbReference>
<protein>
    <recommendedName>
        <fullName evidence="2">non-specific serine/threonine protein kinase</fullName>
        <ecNumber evidence="2">2.7.11.1</ecNumber>
    </recommendedName>
</protein>
<name>A0A0J8S2F0_COCIT</name>
<dbReference type="SUPFAM" id="SSF48452">
    <property type="entry name" value="TPR-like"/>
    <property type="match status" value="1"/>
</dbReference>
<dbReference type="GO" id="GO:0005694">
    <property type="term" value="C:chromosome"/>
    <property type="evidence" value="ECO:0007669"/>
    <property type="project" value="TreeGrafter"/>
</dbReference>
<dbReference type="PROSITE" id="PS51189">
    <property type="entry name" value="FAT"/>
    <property type="match status" value="1"/>
</dbReference>
<dbReference type="Pfam" id="PF25030">
    <property type="entry name" value="M-HEAT_ATR"/>
    <property type="match status" value="1"/>
</dbReference>
<dbReference type="OrthoDB" id="381190at2759"/>
<organism evidence="11 12">
    <name type="scientific">Coccidioides immitis H538.4</name>
    <dbReference type="NCBI Taxonomy" id="396776"/>
    <lineage>
        <taxon>Eukaryota</taxon>
        <taxon>Fungi</taxon>
        <taxon>Dikarya</taxon>
        <taxon>Ascomycota</taxon>
        <taxon>Pezizomycotina</taxon>
        <taxon>Eurotiomycetes</taxon>
        <taxon>Eurotiomycetidae</taxon>
        <taxon>Onygenales</taxon>
        <taxon>Onygenaceae</taxon>
        <taxon>Coccidioides</taxon>
    </lineage>
</organism>
<evidence type="ECO:0000256" key="7">
    <source>
        <dbReference type="ARBA" id="ARBA00022777"/>
    </source>
</evidence>
<gene>
    <name evidence="11" type="ORF">CIHG_08413</name>
</gene>
<keyword evidence="3" id="KW-0723">Serine/threonine-protein kinase</keyword>
<dbReference type="PANTHER" id="PTHR11139:SF125">
    <property type="entry name" value="SERINE_THREONINE-PROTEIN KINASE MEC1"/>
    <property type="match status" value="1"/>
</dbReference>
<proteinExistence type="predicted"/>
<dbReference type="GO" id="GO:0000723">
    <property type="term" value="P:telomere maintenance"/>
    <property type="evidence" value="ECO:0007669"/>
    <property type="project" value="TreeGrafter"/>
</dbReference>
<dbReference type="InterPro" id="IPR003151">
    <property type="entry name" value="PIK-rel_kinase_FAT"/>
</dbReference>
<evidence type="ECO:0000313" key="12">
    <source>
        <dbReference type="Proteomes" id="UP000054563"/>
    </source>
</evidence>
<keyword evidence="7 11" id="KW-0418">Kinase</keyword>
<keyword evidence="5" id="KW-0547">Nucleotide-binding</keyword>
<evidence type="ECO:0000259" key="10">
    <source>
        <dbReference type="PROSITE" id="PS51189"/>
    </source>
</evidence>
<dbReference type="PANTHER" id="PTHR11139">
    <property type="entry name" value="ATAXIA TELANGIECTASIA MUTATED ATM -RELATED"/>
    <property type="match status" value="1"/>
</dbReference>
<evidence type="ECO:0000256" key="3">
    <source>
        <dbReference type="ARBA" id="ARBA00022527"/>
    </source>
</evidence>
<evidence type="ECO:0000256" key="9">
    <source>
        <dbReference type="ARBA" id="ARBA00023242"/>
    </source>
</evidence>
<evidence type="ECO:0000256" key="8">
    <source>
        <dbReference type="ARBA" id="ARBA00022840"/>
    </source>
</evidence>
<keyword evidence="8" id="KW-0067">ATP-binding</keyword>
<dbReference type="InterPro" id="IPR050517">
    <property type="entry name" value="DDR_Repair_Kinase"/>
</dbReference>
<dbReference type="Proteomes" id="UP000054563">
    <property type="component" value="Unassembled WGS sequence"/>
</dbReference>
<dbReference type="Gene3D" id="1.25.40.10">
    <property type="entry name" value="Tetratricopeptide repeat domain"/>
    <property type="match status" value="1"/>
</dbReference>
<evidence type="ECO:0000256" key="2">
    <source>
        <dbReference type="ARBA" id="ARBA00012513"/>
    </source>
</evidence>